<evidence type="ECO:0000313" key="2">
    <source>
        <dbReference type="EMBL" id="MFC1572244.1"/>
    </source>
</evidence>
<dbReference type="NCBIfam" id="TIGR04183">
    <property type="entry name" value="Por_Secre_tail"/>
    <property type="match status" value="1"/>
</dbReference>
<dbReference type="Gene3D" id="2.60.40.4070">
    <property type="match status" value="1"/>
</dbReference>
<proteinExistence type="predicted"/>
<evidence type="ECO:0000259" key="1">
    <source>
        <dbReference type="Pfam" id="PF13860"/>
    </source>
</evidence>
<dbReference type="EMBL" id="JBHPKH010000008">
    <property type="protein sequence ID" value="MFC1572244.1"/>
    <property type="molecule type" value="Genomic_DNA"/>
</dbReference>
<accession>A0ABV6YJ75</accession>
<dbReference type="InterPro" id="IPR026444">
    <property type="entry name" value="Secre_tail"/>
</dbReference>
<name>A0ABV6YJ75_UNCEI</name>
<comment type="caution">
    <text evidence="2">The sequence shown here is derived from an EMBL/GenBank/DDBJ whole genome shotgun (WGS) entry which is preliminary data.</text>
</comment>
<organism evidence="2 3">
    <name type="scientific">Eiseniibacteriota bacterium</name>
    <dbReference type="NCBI Taxonomy" id="2212470"/>
    <lineage>
        <taxon>Bacteria</taxon>
        <taxon>Candidatus Eiseniibacteriota</taxon>
    </lineage>
</organism>
<evidence type="ECO:0000313" key="3">
    <source>
        <dbReference type="Proteomes" id="UP001593833"/>
    </source>
</evidence>
<dbReference type="InterPro" id="IPR025965">
    <property type="entry name" value="FlgD/Vpr_Ig-like"/>
</dbReference>
<protein>
    <submittedName>
        <fullName evidence="2">FlgD immunoglobulin-like domain containing protein</fullName>
    </submittedName>
</protein>
<dbReference type="Proteomes" id="UP001593833">
    <property type="component" value="Unassembled WGS sequence"/>
</dbReference>
<sequence>MTHATGLHRGIPLVLLMFSLTAIIGISAGEKTQLGDQKTHALRSSVVGTGGSYGSSPGYVTQGTIGQPGPVGVSSDESLTLYSGYWGPLFLLTSGAYVWSAERPENALFQNHPNPCRSSTVITFAMAVEGDVQIQIFDITGRRVRALLQQRSPPGAYAVIWDGRDDSGTMALSGVYFYQLKLETFTAVKRMLVLR</sequence>
<feature type="domain" description="FlgD/Vpr Ig-like" evidence="1">
    <location>
        <begin position="130"/>
        <end position="181"/>
    </location>
</feature>
<dbReference type="Pfam" id="PF13860">
    <property type="entry name" value="FlgD_ig"/>
    <property type="match status" value="1"/>
</dbReference>
<gene>
    <name evidence="2" type="ORF">ACFL6M_01470</name>
</gene>
<keyword evidence="3" id="KW-1185">Reference proteome</keyword>
<reference evidence="2 3" key="1">
    <citation type="submission" date="2024-09" db="EMBL/GenBank/DDBJ databases">
        <authorList>
            <person name="D'Angelo T."/>
        </authorList>
    </citation>
    <scope>NUCLEOTIDE SEQUENCE [LARGE SCALE GENOMIC DNA]</scope>
    <source>
        <strain evidence="2">SAG AM-320-E07</strain>
    </source>
</reference>